<feature type="compositionally biased region" description="Low complexity" evidence="1">
    <location>
        <begin position="28"/>
        <end position="37"/>
    </location>
</feature>
<feature type="compositionally biased region" description="Pro residues" evidence="1">
    <location>
        <begin position="17"/>
        <end position="27"/>
    </location>
</feature>
<dbReference type="Proteomes" id="UP000289954">
    <property type="component" value="Unassembled WGS sequence"/>
</dbReference>
<reference evidence="3 4" key="1">
    <citation type="submission" date="2019-01" db="EMBL/GenBank/DDBJ databases">
        <title>Draft genome sequence of Cellulomonas takizawaensis strain TKZ-21.</title>
        <authorList>
            <person name="Yamamura H."/>
            <person name="Hayashi T."/>
            <person name="Hamada M."/>
            <person name="Serisawa Y."/>
            <person name="Matsuyama K."/>
            <person name="Nakagawa Y."/>
            <person name="Otoguro M."/>
            <person name="Yanagida F."/>
            <person name="Hayakawa M."/>
        </authorList>
    </citation>
    <scope>NUCLEOTIDE SEQUENCE [LARGE SCALE GENOMIC DNA]</scope>
    <source>
        <strain evidence="3 4">NBRC12680</strain>
    </source>
</reference>
<proteinExistence type="predicted"/>
<dbReference type="Gene3D" id="2.120.10.30">
    <property type="entry name" value="TolB, C-terminal domain"/>
    <property type="match status" value="1"/>
</dbReference>
<name>A0A402DNT3_9CELL</name>
<evidence type="ECO:0000259" key="2">
    <source>
        <dbReference type="Pfam" id="PF07995"/>
    </source>
</evidence>
<gene>
    <name evidence="3" type="ORF">CBZ_08430</name>
</gene>
<protein>
    <submittedName>
        <fullName evidence="3">Oxidoreductase</fullName>
    </submittedName>
</protein>
<dbReference type="EMBL" id="BIMR01000046">
    <property type="protein sequence ID" value="GCE75787.1"/>
    <property type="molecule type" value="Genomic_DNA"/>
</dbReference>
<evidence type="ECO:0000256" key="1">
    <source>
        <dbReference type="SAM" id="MobiDB-lite"/>
    </source>
</evidence>
<dbReference type="SUPFAM" id="SSF50952">
    <property type="entry name" value="Soluble quinoprotein glucose dehydrogenase"/>
    <property type="match status" value="1"/>
</dbReference>
<evidence type="ECO:0000313" key="4">
    <source>
        <dbReference type="Proteomes" id="UP000289954"/>
    </source>
</evidence>
<dbReference type="PANTHER" id="PTHR19328:SF13">
    <property type="entry name" value="HIPL1 PROTEIN"/>
    <property type="match status" value="1"/>
</dbReference>
<sequence length="437" mass="43765">MAWSVVRVLRWGMARPRPVPSSSPAPTPARTSARTSAPRRAAVLAVTLVLAGGAAGCVAGGSSDAAGGVTPSPPVPSATGATQPAPGPSGPATVEVAEVSDVATGLDVPWGLAFLPDGSAVVTLRDTARVVLVDSDGTVRDVGGPGAAALADLVVPGGEGGLLGVTVLDPPARDGASASPADAGPVDLALYATTADDNRVLRATLDGATLGDLTPVLTGIPRARNHDGGRLAVGPDGYLYVTTGDAGDRPSAQDPASLGGKILRVTTDGEPAPGNPDPASPVWSSGHRNVQGLGWSSDGRLFAAEFGQDTWDELNVVVPGGNYGWPQAEGATGAAAGFVDPVATWATSDASPSGLAVTDEGVYVAGLRGERLWRVPLLPPGDGTGVGTPQPLLAGEHGRLRAVEVAPDGSLWVLTNNTDGRGDPRDGDDRVLRVVVD</sequence>
<keyword evidence="4" id="KW-1185">Reference proteome</keyword>
<feature type="domain" description="Glucose/Sorbosone dehydrogenase" evidence="2">
    <location>
        <begin position="106"/>
        <end position="421"/>
    </location>
</feature>
<accession>A0A402DNT3</accession>
<dbReference type="PANTHER" id="PTHR19328">
    <property type="entry name" value="HEDGEHOG-INTERACTING PROTEIN"/>
    <property type="match status" value="1"/>
</dbReference>
<dbReference type="RefSeq" id="WP_246013050.1">
    <property type="nucleotide sequence ID" value="NZ_BIMR01000046.1"/>
</dbReference>
<dbReference type="InterPro" id="IPR012938">
    <property type="entry name" value="Glc/Sorbosone_DH"/>
</dbReference>
<dbReference type="AlphaFoldDB" id="A0A402DNT3"/>
<evidence type="ECO:0000313" key="3">
    <source>
        <dbReference type="EMBL" id="GCE75787.1"/>
    </source>
</evidence>
<dbReference type="Pfam" id="PF07995">
    <property type="entry name" value="GSDH"/>
    <property type="match status" value="1"/>
</dbReference>
<dbReference type="InterPro" id="IPR011042">
    <property type="entry name" value="6-blade_b-propeller_TolB-like"/>
</dbReference>
<dbReference type="InterPro" id="IPR011041">
    <property type="entry name" value="Quinoprot_gluc/sorb_DH_b-prop"/>
</dbReference>
<organism evidence="3 4">
    <name type="scientific">Cellulomonas biazotea</name>
    <dbReference type="NCBI Taxonomy" id="1709"/>
    <lineage>
        <taxon>Bacteria</taxon>
        <taxon>Bacillati</taxon>
        <taxon>Actinomycetota</taxon>
        <taxon>Actinomycetes</taxon>
        <taxon>Micrococcales</taxon>
        <taxon>Cellulomonadaceae</taxon>
        <taxon>Cellulomonas</taxon>
    </lineage>
</organism>
<comment type="caution">
    <text evidence="3">The sequence shown here is derived from an EMBL/GenBank/DDBJ whole genome shotgun (WGS) entry which is preliminary data.</text>
</comment>
<feature type="region of interest" description="Disordered" evidence="1">
    <location>
        <begin position="64"/>
        <end position="93"/>
    </location>
</feature>
<feature type="region of interest" description="Disordered" evidence="1">
    <location>
        <begin position="15"/>
        <end position="37"/>
    </location>
</feature>